<evidence type="ECO:0000256" key="4">
    <source>
        <dbReference type="ARBA" id="ARBA00023163"/>
    </source>
</evidence>
<evidence type="ECO:0000313" key="8">
    <source>
        <dbReference type="EMBL" id="SFO66222.1"/>
    </source>
</evidence>
<comment type="similarity">
    <text evidence="1">Belongs to the AfsR/DnrI/RedD regulatory family.</text>
</comment>
<evidence type="ECO:0000256" key="2">
    <source>
        <dbReference type="ARBA" id="ARBA00023015"/>
    </source>
</evidence>
<keyword evidence="3 5" id="KW-0238">DNA-binding</keyword>
<dbReference type="OrthoDB" id="3208838at2"/>
<dbReference type="InterPro" id="IPR036388">
    <property type="entry name" value="WH-like_DNA-bd_sf"/>
</dbReference>
<dbReference type="PANTHER" id="PTHR35807:SF1">
    <property type="entry name" value="TRANSCRIPTIONAL REGULATOR REDD"/>
    <property type="match status" value="1"/>
</dbReference>
<evidence type="ECO:0000256" key="6">
    <source>
        <dbReference type="SAM" id="MobiDB-lite"/>
    </source>
</evidence>
<dbReference type="InterPro" id="IPR005158">
    <property type="entry name" value="BTAD"/>
</dbReference>
<dbReference type="PANTHER" id="PTHR35807">
    <property type="entry name" value="TRANSCRIPTIONAL REGULATOR REDD-RELATED"/>
    <property type="match status" value="1"/>
</dbReference>
<dbReference type="PROSITE" id="PS51755">
    <property type="entry name" value="OMPR_PHOB"/>
    <property type="match status" value="1"/>
</dbReference>
<feature type="region of interest" description="Disordered" evidence="6">
    <location>
        <begin position="262"/>
        <end position="283"/>
    </location>
</feature>
<gene>
    <name evidence="8" type="ORF">SAMN05421854_102826</name>
</gene>
<feature type="compositionally biased region" description="Polar residues" evidence="6">
    <location>
        <begin position="265"/>
        <end position="281"/>
    </location>
</feature>
<dbReference type="GO" id="GO:0006355">
    <property type="term" value="P:regulation of DNA-templated transcription"/>
    <property type="evidence" value="ECO:0007669"/>
    <property type="project" value="InterPro"/>
</dbReference>
<dbReference type="SUPFAM" id="SSF52540">
    <property type="entry name" value="P-loop containing nucleoside triphosphate hydrolases"/>
    <property type="match status" value="1"/>
</dbReference>
<dbReference type="PRINTS" id="PR00364">
    <property type="entry name" value="DISEASERSIST"/>
</dbReference>
<evidence type="ECO:0000313" key="9">
    <source>
        <dbReference type="Proteomes" id="UP000199137"/>
    </source>
</evidence>
<evidence type="ECO:0000256" key="3">
    <source>
        <dbReference type="ARBA" id="ARBA00023125"/>
    </source>
</evidence>
<keyword evidence="2" id="KW-0805">Transcription regulation</keyword>
<dbReference type="InterPro" id="IPR001867">
    <property type="entry name" value="OmpR/PhoB-type_DNA-bd"/>
</dbReference>
<dbReference type="AlphaFoldDB" id="A0A1I5J0G2"/>
<dbReference type="GO" id="GO:0003677">
    <property type="term" value="F:DNA binding"/>
    <property type="evidence" value="ECO:0007669"/>
    <property type="project" value="UniProtKB-UniRule"/>
</dbReference>
<dbReference type="SMART" id="SM01043">
    <property type="entry name" value="BTAD"/>
    <property type="match status" value="1"/>
</dbReference>
<evidence type="ECO:0000256" key="1">
    <source>
        <dbReference type="ARBA" id="ARBA00005820"/>
    </source>
</evidence>
<evidence type="ECO:0000256" key="5">
    <source>
        <dbReference type="PROSITE-ProRule" id="PRU01091"/>
    </source>
</evidence>
<dbReference type="RefSeq" id="WP_093573246.1">
    <property type="nucleotide sequence ID" value="NZ_FOWC01000002.1"/>
</dbReference>
<dbReference type="STRING" id="112413.SAMN05421854_102826"/>
<dbReference type="InterPro" id="IPR011990">
    <property type="entry name" value="TPR-like_helical_dom_sf"/>
</dbReference>
<accession>A0A1I5J0G2</accession>
<sequence>MQIAILGPLAVRADGVGKTPSAPKLRTVLAMLALNANRAVHFEQFVEELWENNPPASAATTLQTYVYQLRKSLRLAGSAEEGATVLLTRPHGYELQVPRADVVDAVRFSALLDQARDRHDAGDLEACAELARQALALWRGAALSDLPLGPTLAARATQLEESRKAALDLRFEAELALGRHRRVVDELAGVVKANPTHEAYSAKLMVALYRCGRRVEALDVYHRVRSDFIAQLGIEPSATLRSVHQQILVDDPALTLPAPRGSGVSEATTGLDNGQTGQGAQNDRAAKAVVRSIDDNDTVTESSVVEVVSAVRADAEGDLVPLRPAAPEALGPNHLPSDVTDFVGRGEEIRELVRRCSAARTKLTGGSAVVEITGGPGAGKTSLLVHVAHRVRATFPDGQIFASLTPVHRGEETMAEVLAGCLRACGVPLSPAPSMSELVNVYRDYTATRRLLVVVDDASRSAEVDLLRPSGSGSLLLVASRRRLYLRGVVAPVNLPPLTVNESLELLGQFIGRRRMLEDLDCASALVRMCGRLPLAVAAVGGYLAYRPAWSLRRMHDRLSRDPGAVLRLPCGEGTVDASVRASYRTLCGPAQEAFRQLAGIDEFTVPDAVKLLGRPGELVREVLEDLESAGLAEEIGERGGSGPHRYRDAESNVDFLRPSASDAVYCVPRLPSFAGRLLAREAEPAAREAAVATG</sequence>
<dbReference type="GO" id="GO:0043531">
    <property type="term" value="F:ADP binding"/>
    <property type="evidence" value="ECO:0007669"/>
    <property type="project" value="InterPro"/>
</dbReference>
<dbReference type="InterPro" id="IPR051677">
    <property type="entry name" value="AfsR-DnrI-RedD_regulator"/>
</dbReference>
<dbReference type="CDD" id="cd15831">
    <property type="entry name" value="BTAD"/>
    <property type="match status" value="1"/>
</dbReference>
<proteinExistence type="inferred from homology"/>
<dbReference type="InterPro" id="IPR027417">
    <property type="entry name" value="P-loop_NTPase"/>
</dbReference>
<feature type="DNA-binding region" description="OmpR/PhoB-type" evidence="5">
    <location>
        <begin position="1"/>
        <end position="97"/>
    </location>
</feature>
<dbReference type="EMBL" id="FOWC01000002">
    <property type="protein sequence ID" value="SFO66222.1"/>
    <property type="molecule type" value="Genomic_DNA"/>
</dbReference>
<evidence type="ECO:0000259" key="7">
    <source>
        <dbReference type="PROSITE" id="PS51755"/>
    </source>
</evidence>
<dbReference type="SMART" id="SM00862">
    <property type="entry name" value="Trans_reg_C"/>
    <property type="match status" value="1"/>
</dbReference>
<dbReference type="Gene3D" id="1.25.40.10">
    <property type="entry name" value="Tetratricopeptide repeat domain"/>
    <property type="match status" value="1"/>
</dbReference>
<reference evidence="8 9" key="1">
    <citation type="submission" date="2016-10" db="EMBL/GenBank/DDBJ databases">
        <authorList>
            <person name="de Groot N.N."/>
        </authorList>
    </citation>
    <scope>NUCLEOTIDE SEQUENCE [LARGE SCALE GENOMIC DNA]</scope>
    <source>
        <strain evidence="8 9">DSM 44637</strain>
    </source>
</reference>
<name>A0A1I5J0G2_9PSEU</name>
<dbReference type="SUPFAM" id="SSF46894">
    <property type="entry name" value="C-terminal effector domain of the bipartite response regulators"/>
    <property type="match status" value="1"/>
</dbReference>
<dbReference type="Pfam" id="PF03704">
    <property type="entry name" value="BTAD"/>
    <property type="match status" value="1"/>
</dbReference>
<dbReference type="GO" id="GO:0000160">
    <property type="term" value="P:phosphorelay signal transduction system"/>
    <property type="evidence" value="ECO:0007669"/>
    <property type="project" value="InterPro"/>
</dbReference>
<protein>
    <submittedName>
        <fullName evidence="8">DNA-binding transcriptional activator of the SARP family</fullName>
    </submittedName>
</protein>
<dbReference type="Proteomes" id="UP000199137">
    <property type="component" value="Unassembled WGS sequence"/>
</dbReference>
<dbReference type="Pfam" id="PF00486">
    <property type="entry name" value="Trans_reg_C"/>
    <property type="match status" value="1"/>
</dbReference>
<organism evidence="8 9">
    <name type="scientific">Amycolatopsis rubida</name>
    <dbReference type="NCBI Taxonomy" id="112413"/>
    <lineage>
        <taxon>Bacteria</taxon>
        <taxon>Bacillati</taxon>
        <taxon>Actinomycetota</taxon>
        <taxon>Actinomycetes</taxon>
        <taxon>Pseudonocardiales</taxon>
        <taxon>Pseudonocardiaceae</taxon>
        <taxon>Amycolatopsis</taxon>
    </lineage>
</organism>
<keyword evidence="4" id="KW-0804">Transcription</keyword>
<dbReference type="InterPro" id="IPR016032">
    <property type="entry name" value="Sig_transdc_resp-reg_C-effctor"/>
</dbReference>
<feature type="domain" description="OmpR/PhoB-type" evidence="7">
    <location>
        <begin position="1"/>
        <end position="97"/>
    </location>
</feature>
<dbReference type="SUPFAM" id="SSF48452">
    <property type="entry name" value="TPR-like"/>
    <property type="match status" value="1"/>
</dbReference>
<dbReference type="Gene3D" id="1.10.10.10">
    <property type="entry name" value="Winged helix-like DNA-binding domain superfamily/Winged helix DNA-binding domain"/>
    <property type="match status" value="1"/>
</dbReference>
<dbReference type="Gene3D" id="3.40.50.300">
    <property type="entry name" value="P-loop containing nucleotide triphosphate hydrolases"/>
    <property type="match status" value="1"/>
</dbReference>